<dbReference type="GO" id="GO:0016853">
    <property type="term" value="F:isomerase activity"/>
    <property type="evidence" value="ECO:0007669"/>
    <property type="project" value="UniProtKB-KW"/>
</dbReference>
<keyword evidence="5 9" id="KW-0028">Amino-acid biosynthesis</keyword>
<name>A0ABW9KP22_9BACT</name>
<dbReference type="InterPro" id="IPR013785">
    <property type="entry name" value="Aldolase_TIM"/>
</dbReference>
<dbReference type="InterPro" id="IPR044643">
    <property type="entry name" value="TrpF_fam"/>
</dbReference>
<sequence>MWIKICGNTNLDDCLLAAELGADAVGFIFAHGKRLVTAERVAAITSQLPGLEKIGVFTTLDYDTIVRTVEEAGLTGVQMHGGPDYTLSERLRAYFGDAERCSVIQVLPWWTDRTADQQRSQFTAAAREVAEDGSADAMLIDSRTAQQTGGTGIALDWAAAHAALRGLNYRVIAAGGLHAGNVADAIEMMQPWGVDISSGVETGTPGRKDPARLQAFIEAARNAAARPLASADIR</sequence>
<dbReference type="InterPro" id="IPR001240">
    <property type="entry name" value="PRAI_dom"/>
</dbReference>
<dbReference type="SUPFAM" id="SSF51366">
    <property type="entry name" value="Ribulose-phoshate binding barrel"/>
    <property type="match status" value="1"/>
</dbReference>
<dbReference type="Pfam" id="PF00697">
    <property type="entry name" value="PRAI"/>
    <property type="match status" value="1"/>
</dbReference>
<dbReference type="Proteomes" id="UP001634747">
    <property type="component" value="Unassembled WGS sequence"/>
</dbReference>
<evidence type="ECO:0000256" key="7">
    <source>
        <dbReference type="ARBA" id="ARBA00023141"/>
    </source>
</evidence>
<accession>A0ABW9KP22</accession>
<keyword evidence="8 9" id="KW-0413">Isomerase</keyword>
<dbReference type="PANTHER" id="PTHR42894:SF1">
    <property type="entry name" value="N-(5'-PHOSPHORIBOSYL)ANTHRANILATE ISOMERASE"/>
    <property type="match status" value="1"/>
</dbReference>
<protein>
    <recommendedName>
        <fullName evidence="4 9">N-(5'-phosphoribosyl)anthranilate isomerase</fullName>
        <shortName evidence="9">PRAI</shortName>
        <ecNumber evidence="3 9">5.3.1.24</ecNumber>
    </recommendedName>
</protein>
<keyword evidence="7 9" id="KW-0057">Aromatic amino acid biosynthesis</keyword>
<keyword evidence="12" id="KW-1185">Reference proteome</keyword>
<evidence type="ECO:0000256" key="2">
    <source>
        <dbReference type="ARBA" id="ARBA00004664"/>
    </source>
</evidence>
<evidence type="ECO:0000313" key="11">
    <source>
        <dbReference type="EMBL" id="MFN2977541.1"/>
    </source>
</evidence>
<feature type="domain" description="N-(5'phosphoribosyl) anthranilate isomerase (PRAI)" evidence="10">
    <location>
        <begin position="3"/>
        <end position="218"/>
    </location>
</feature>
<evidence type="ECO:0000313" key="12">
    <source>
        <dbReference type="Proteomes" id="UP001634747"/>
    </source>
</evidence>
<evidence type="ECO:0000256" key="4">
    <source>
        <dbReference type="ARBA" id="ARBA00022272"/>
    </source>
</evidence>
<dbReference type="Gene3D" id="3.20.20.70">
    <property type="entry name" value="Aldolase class I"/>
    <property type="match status" value="1"/>
</dbReference>
<dbReference type="InterPro" id="IPR011060">
    <property type="entry name" value="RibuloseP-bd_barrel"/>
</dbReference>
<dbReference type="CDD" id="cd00405">
    <property type="entry name" value="PRAI"/>
    <property type="match status" value="1"/>
</dbReference>
<evidence type="ECO:0000256" key="8">
    <source>
        <dbReference type="ARBA" id="ARBA00023235"/>
    </source>
</evidence>
<comment type="caution">
    <text evidence="11">The sequence shown here is derived from an EMBL/GenBank/DDBJ whole genome shotgun (WGS) entry which is preliminary data.</text>
</comment>
<evidence type="ECO:0000256" key="5">
    <source>
        <dbReference type="ARBA" id="ARBA00022605"/>
    </source>
</evidence>
<evidence type="ECO:0000256" key="3">
    <source>
        <dbReference type="ARBA" id="ARBA00012572"/>
    </source>
</evidence>
<evidence type="ECO:0000256" key="9">
    <source>
        <dbReference type="HAMAP-Rule" id="MF_00135"/>
    </source>
</evidence>
<evidence type="ECO:0000256" key="6">
    <source>
        <dbReference type="ARBA" id="ARBA00022822"/>
    </source>
</evidence>
<comment type="catalytic activity">
    <reaction evidence="1 9">
        <text>N-(5-phospho-beta-D-ribosyl)anthranilate = 1-(2-carboxyphenylamino)-1-deoxy-D-ribulose 5-phosphate</text>
        <dbReference type="Rhea" id="RHEA:21540"/>
        <dbReference type="ChEBI" id="CHEBI:18277"/>
        <dbReference type="ChEBI" id="CHEBI:58613"/>
        <dbReference type="EC" id="5.3.1.24"/>
    </reaction>
</comment>
<gene>
    <name evidence="9" type="primary">trpF</name>
    <name evidence="11" type="ORF">ACK2TP_17350</name>
</gene>
<comment type="similarity">
    <text evidence="9">Belongs to the TrpF family.</text>
</comment>
<comment type="pathway">
    <text evidence="2 9">Amino-acid biosynthesis; L-tryptophan biosynthesis; L-tryptophan from chorismate: step 3/5.</text>
</comment>
<organism evidence="11 12">
    <name type="scientific">Terriglobus aquaticus</name>
    <dbReference type="NCBI Taxonomy" id="940139"/>
    <lineage>
        <taxon>Bacteria</taxon>
        <taxon>Pseudomonadati</taxon>
        <taxon>Acidobacteriota</taxon>
        <taxon>Terriglobia</taxon>
        <taxon>Terriglobales</taxon>
        <taxon>Acidobacteriaceae</taxon>
        <taxon>Terriglobus</taxon>
    </lineage>
</organism>
<dbReference type="HAMAP" id="MF_00135">
    <property type="entry name" value="PRAI"/>
    <property type="match status" value="1"/>
</dbReference>
<dbReference type="RefSeq" id="WP_263414301.1">
    <property type="nucleotide sequence ID" value="NZ_BAABBH010000001.1"/>
</dbReference>
<keyword evidence="6 9" id="KW-0822">Tryptophan biosynthesis</keyword>
<dbReference type="EMBL" id="JBJYXY010000001">
    <property type="protein sequence ID" value="MFN2977541.1"/>
    <property type="molecule type" value="Genomic_DNA"/>
</dbReference>
<evidence type="ECO:0000256" key="1">
    <source>
        <dbReference type="ARBA" id="ARBA00001164"/>
    </source>
</evidence>
<proteinExistence type="inferred from homology"/>
<dbReference type="PANTHER" id="PTHR42894">
    <property type="entry name" value="N-(5'-PHOSPHORIBOSYL)ANTHRANILATE ISOMERASE"/>
    <property type="match status" value="1"/>
</dbReference>
<evidence type="ECO:0000259" key="10">
    <source>
        <dbReference type="Pfam" id="PF00697"/>
    </source>
</evidence>
<reference evidence="11 12" key="1">
    <citation type="submission" date="2024-12" db="EMBL/GenBank/DDBJ databases">
        <authorList>
            <person name="Lee Y."/>
        </authorList>
    </citation>
    <scope>NUCLEOTIDE SEQUENCE [LARGE SCALE GENOMIC DNA]</scope>
    <source>
        <strain evidence="11 12">03SUJ4</strain>
    </source>
</reference>
<dbReference type="EC" id="5.3.1.24" evidence="3 9"/>